<dbReference type="PANTHER" id="PTHR36427">
    <property type="entry name" value="54S RIBOSOMAL PROTEIN L1, MITOCHONDRIAL"/>
    <property type="match status" value="1"/>
</dbReference>
<evidence type="ECO:0000256" key="4">
    <source>
        <dbReference type="SAM" id="MobiDB-lite"/>
    </source>
</evidence>
<comment type="similarity">
    <text evidence="1">Belongs to the universal ribosomal protein uL1 family.</text>
</comment>
<evidence type="ECO:0000256" key="2">
    <source>
        <dbReference type="ARBA" id="ARBA00022980"/>
    </source>
</evidence>
<dbReference type="OrthoDB" id="1747252at2759"/>
<dbReference type="InterPro" id="IPR023674">
    <property type="entry name" value="Ribosomal_uL1-like"/>
</dbReference>
<name>A0A7R8X033_9CRUS</name>
<proteinExistence type="inferred from homology"/>
<feature type="compositionally biased region" description="Basic and acidic residues" evidence="4">
    <location>
        <begin position="327"/>
        <end position="346"/>
    </location>
</feature>
<dbReference type="SUPFAM" id="SSF56808">
    <property type="entry name" value="Ribosomal protein L1"/>
    <property type="match status" value="1"/>
</dbReference>
<evidence type="ECO:0000313" key="5">
    <source>
        <dbReference type="EMBL" id="CAD7240027.1"/>
    </source>
</evidence>
<protein>
    <recommendedName>
        <fullName evidence="7">39S ribosomal protein L1, mitochondrial</fullName>
    </recommendedName>
</protein>
<dbReference type="Gene3D" id="3.40.50.790">
    <property type="match status" value="1"/>
</dbReference>
<dbReference type="Pfam" id="PF00687">
    <property type="entry name" value="Ribosomal_L1"/>
    <property type="match status" value="1"/>
</dbReference>
<dbReference type="Proteomes" id="UP000677054">
    <property type="component" value="Unassembled WGS sequence"/>
</dbReference>
<dbReference type="AlphaFoldDB" id="A0A7R8X033"/>
<feature type="region of interest" description="Disordered" evidence="4">
    <location>
        <begin position="327"/>
        <end position="364"/>
    </location>
</feature>
<gene>
    <name evidence="5" type="ORF">DSTB1V02_LOCUS65</name>
</gene>
<evidence type="ECO:0008006" key="7">
    <source>
        <dbReference type="Google" id="ProtNLM"/>
    </source>
</evidence>
<sequence>MRWMGRLLDTMSVHPNLGWRESVRHAARKGTREKRRRLHKKKEVVKRQWVPPSQLKAMKEAQAYRPSLRLKEAERWPPLDDVYMKSHHRLPTVSLEEALAAFQEIFHPTMFNEPNNYVHAFLELDLTLPKKSAGSMQRYLEGWSEIISFPNPFNLEHGRRVLAFSSSVEVQTEAMNAGAALAGGAALIKDVQTGLLSLQDFDYFVASPDIVTEIVSLRGLMKKRFPTLRNGSLSSNVPEAVKKFVHGVEYSVVPNAKEPDYAAVDIQIGMLSMAVEALEENLKVLALNVMEHKPPQMKVLFIQNILLKSPPCREFLKLDRELYTKEPLPVKDIETEPQAKVEERTESLPGSDDEDSKEKRSVEQ</sequence>
<accession>A0A7R8X033</accession>
<dbReference type="EMBL" id="CAJPEV010000004">
    <property type="protein sequence ID" value="CAG0878541.1"/>
    <property type="molecule type" value="Genomic_DNA"/>
</dbReference>
<evidence type="ECO:0000256" key="1">
    <source>
        <dbReference type="ARBA" id="ARBA00010531"/>
    </source>
</evidence>
<evidence type="ECO:0000313" key="6">
    <source>
        <dbReference type="Proteomes" id="UP000677054"/>
    </source>
</evidence>
<keyword evidence="3" id="KW-0687">Ribonucleoprotein</keyword>
<keyword evidence="2" id="KW-0689">Ribosomal protein</keyword>
<dbReference type="Gene3D" id="3.30.190.20">
    <property type="match status" value="1"/>
</dbReference>
<dbReference type="EMBL" id="LR899521">
    <property type="protein sequence ID" value="CAD7240027.1"/>
    <property type="molecule type" value="Genomic_DNA"/>
</dbReference>
<dbReference type="InterPro" id="IPR016095">
    <property type="entry name" value="Ribosomal_uL1_3-a/b-sand"/>
</dbReference>
<dbReference type="InterPro" id="IPR028364">
    <property type="entry name" value="Ribosomal_uL1/biogenesis"/>
</dbReference>
<keyword evidence="6" id="KW-1185">Reference proteome</keyword>
<reference evidence="5" key="1">
    <citation type="submission" date="2020-11" db="EMBL/GenBank/DDBJ databases">
        <authorList>
            <person name="Tran Van P."/>
        </authorList>
    </citation>
    <scope>NUCLEOTIDE SEQUENCE</scope>
</reference>
<evidence type="ECO:0000256" key="3">
    <source>
        <dbReference type="ARBA" id="ARBA00023274"/>
    </source>
</evidence>
<organism evidence="5">
    <name type="scientific">Darwinula stevensoni</name>
    <dbReference type="NCBI Taxonomy" id="69355"/>
    <lineage>
        <taxon>Eukaryota</taxon>
        <taxon>Metazoa</taxon>
        <taxon>Ecdysozoa</taxon>
        <taxon>Arthropoda</taxon>
        <taxon>Crustacea</taxon>
        <taxon>Oligostraca</taxon>
        <taxon>Ostracoda</taxon>
        <taxon>Podocopa</taxon>
        <taxon>Podocopida</taxon>
        <taxon>Darwinulocopina</taxon>
        <taxon>Darwinuloidea</taxon>
        <taxon>Darwinulidae</taxon>
        <taxon>Darwinula</taxon>
    </lineage>
</organism>
<dbReference type="GO" id="GO:1990904">
    <property type="term" value="C:ribonucleoprotein complex"/>
    <property type="evidence" value="ECO:0007669"/>
    <property type="project" value="UniProtKB-KW"/>
</dbReference>
<dbReference type="PANTHER" id="PTHR36427:SF3">
    <property type="entry name" value="LARGE RIBOSOMAL SUBUNIT PROTEIN UL1M"/>
    <property type="match status" value="1"/>
</dbReference>
<dbReference type="GO" id="GO:0005840">
    <property type="term" value="C:ribosome"/>
    <property type="evidence" value="ECO:0007669"/>
    <property type="project" value="UniProtKB-KW"/>
</dbReference>